<dbReference type="NCBIfam" id="TIGR01499">
    <property type="entry name" value="folC"/>
    <property type="match status" value="1"/>
</dbReference>
<dbReference type="InterPro" id="IPR036615">
    <property type="entry name" value="Mur_ligase_C_dom_sf"/>
</dbReference>
<comment type="caution">
    <text evidence="9">The sequence shown here is derived from an EMBL/GenBank/DDBJ whole genome shotgun (WGS) entry which is preliminary data.</text>
</comment>
<evidence type="ECO:0000313" key="9">
    <source>
        <dbReference type="EMBL" id="MDX8480599.1"/>
    </source>
</evidence>
<dbReference type="Proteomes" id="UP001287059">
    <property type="component" value="Unassembled WGS sequence"/>
</dbReference>
<keyword evidence="10" id="KW-1185">Reference proteome</keyword>
<dbReference type="InterPro" id="IPR036565">
    <property type="entry name" value="Mur-like_cat_sf"/>
</dbReference>
<reference evidence="9 10" key="1">
    <citation type="submission" date="2023-08" db="EMBL/GenBank/DDBJ databases">
        <title>Implementing the SeqCode for naming new Mesorhizobium species isolated from Vachellia karroo root nodules.</title>
        <authorList>
            <person name="Van Lill M."/>
        </authorList>
    </citation>
    <scope>NUCLEOTIDE SEQUENCE [LARGE SCALE GENOMIC DNA]</scope>
    <source>
        <strain evidence="9 10">VK24D</strain>
    </source>
</reference>
<proteinExistence type="inferred from homology"/>
<feature type="domain" description="Mur ligase central" evidence="8">
    <location>
        <begin position="48"/>
        <end position="270"/>
    </location>
</feature>
<dbReference type="Gene3D" id="3.40.1190.10">
    <property type="entry name" value="Mur-like, catalytic domain"/>
    <property type="match status" value="1"/>
</dbReference>
<organism evidence="9 10">
    <name type="scientific">Mesorhizobium album</name>
    <dbReference type="NCBI Taxonomy" id="3072314"/>
    <lineage>
        <taxon>Bacteria</taxon>
        <taxon>Pseudomonadati</taxon>
        <taxon>Pseudomonadota</taxon>
        <taxon>Alphaproteobacteria</taxon>
        <taxon>Hyphomicrobiales</taxon>
        <taxon>Phyllobacteriaceae</taxon>
        <taxon>Mesorhizobium</taxon>
    </lineage>
</organism>
<keyword evidence="4 7" id="KW-0547">Nucleotide-binding</keyword>
<sequence length="441" mass="47188">MTTLAADREIEHLMTLHPKGFDLSLDRITRLLDRLGNPQDRLPPVIHIAGTNGKGSCAAFSRALLEAAGHLVHVHTSPHLVNWHERYRLAAEGGGRLVDDKVFAEAIARVAKANKGEKITVFEILTAVTFILFSEHPAEAAIIEVGLGGRFDATNVITRPAVSVIMPVSLDHEAYLGDRVEVIAAEKAGIMKRGCPVVIGAQESETALEVLIETAERLDCPTVVYGQDFLAFEENGRMVYQDEDGLLDLPLPRLPGRYQFANAAAAIAAVKAAGFEIGHRAAEKAMAQVAWPARMQKLSQGKLVDLAPKGAEIWLDGGHNPGAGVVIAEALAEQEEKNPRPLFLISGMINTKDQSGYFSAFKGLARHVYTVPVSKSDAGVPNDELALRATDAGLSAEPVGSVANALMLLRDSWDGPAPRILIGGSLYFAGAVLDENGTPPT</sequence>
<dbReference type="RefSeq" id="WP_320288914.1">
    <property type="nucleotide sequence ID" value="NZ_JAVIIW010000022.1"/>
</dbReference>
<dbReference type="SUPFAM" id="SSF53244">
    <property type="entry name" value="MurD-like peptide ligases, peptide-binding domain"/>
    <property type="match status" value="1"/>
</dbReference>
<dbReference type="GO" id="GO:0016874">
    <property type="term" value="F:ligase activity"/>
    <property type="evidence" value="ECO:0007669"/>
    <property type="project" value="UniProtKB-KW"/>
</dbReference>
<evidence type="ECO:0000256" key="5">
    <source>
        <dbReference type="ARBA" id="ARBA00022840"/>
    </source>
</evidence>
<keyword evidence="2 7" id="KW-0436">Ligase</keyword>
<evidence type="ECO:0000256" key="4">
    <source>
        <dbReference type="ARBA" id="ARBA00022741"/>
    </source>
</evidence>
<dbReference type="PIRSF" id="PIRSF001563">
    <property type="entry name" value="Folylpolyglu_synth"/>
    <property type="match status" value="1"/>
</dbReference>
<dbReference type="PROSITE" id="PS01012">
    <property type="entry name" value="FOLYLPOLYGLU_SYNT_2"/>
    <property type="match status" value="1"/>
</dbReference>
<accession>A0ABU4Y0X2</accession>
<dbReference type="PANTHER" id="PTHR11136:SF0">
    <property type="entry name" value="DIHYDROFOLATE SYNTHETASE-RELATED"/>
    <property type="match status" value="1"/>
</dbReference>
<dbReference type="SUPFAM" id="SSF53623">
    <property type="entry name" value="MurD-like peptide ligases, catalytic domain"/>
    <property type="match status" value="1"/>
</dbReference>
<dbReference type="InterPro" id="IPR018109">
    <property type="entry name" value="Folylpolyglutamate_synth_CS"/>
</dbReference>
<evidence type="ECO:0000256" key="7">
    <source>
        <dbReference type="PIRNR" id="PIRNR001563"/>
    </source>
</evidence>
<protein>
    <submittedName>
        <fullName evidence="9">Folylpolyglutamate synthase/dihydrofolate synthase family protein</fullName>
        <ecNumber evidence="9">6.3.2.-</ecNumber>
    </submittedName>
</protein>
<evidence type="ECO:0000313" key="10">
    <source>
        <dbReference type="Proteomes" id="UP001287059"/>
    </source>
</evidence>
<evidence type="ECO:0000256" key="6">
    <source>
        <dbReference type="ARBA" id="ARBA00022842"/>
    </source>
</evidence>
<dbReference type="PANTHER" id="PTHR11136">
    <property type="entry name" value="FOLYLPOLYGLUTAMATE SYNTHASE-RELATED"/>
    <property type="match status" value="1"/>
</dbReference>
<evidence type="ECO:0000256" key="2">
    <source>
        <dbReference type="ARBA" id="ARBA00022598"/>
    </source>
</evidence>
<dbReference type="Gene3D" id="3.90.190.20">
    <property type="entry name" value="Mur ligase, C-terminal domain"/>
    <property type="match status" value="1"/>
</dbReference>
<dbReference type="InterPro" id="IPR013221">
    <property type="entry name" value="Mur_ligase_cen"/>
</dbReference>
<evidence type="ECO:0000256" key="1">
    <source>
        <dbReference type="ARBA" id="ARBA00008276"/>
    </source>
</evidence>
<dbReference type="EC" id="6.3.2.-" evidence="9"/>
<name>A0ABU4Y0X2_9HYPH</name>
<evidence type="ECO:0000259" key="8">
    <source>
        <dbReference type="Pfam" id="PF08245"/>
    </source>
</evidence>
<comment type="similarity">
    <text evidence="1 7">Belongs to the folylpolyglutamate synthase family.</text>
</comment>
<evidence type="ECO:0000256" key="3">
    <source>
        <dbReference type="ARBA" id="ARBA00022723"/>
    </source>
</evidence>
<dbReference type="InterPro" id="IPR001645">
    <property type="entry name" value="Folylpolyglutamate_synth"/>
</dbReference>
<dbReference type="Pfam" id="PF08245">
    <property type="entry name" value="Mur_ligase_M"/>
    <property type="match status" value="1"/>
</dbReference>
<keyword evidence="3" id="KW-0479">Metal-binding</keyword>
<dbReference type="EMBL" id="JAVIIW010000022">
    <property type="protein sequence ID" value="MDX8480599.1"/>
    <property type="molecule type" value="Genomic_DNA"/>
</dbReference>
<keyword evidence="5 7" id="KW-0067">ATP-binding</keyword>
<keyword evidence="6" id="KW-0460">Magnesium</keyword>
<gene>
    <name evidence="9" type="ORF">RFN28_19330</name>
</gene>